<proteinExistence type="predicted"/>
<keyword evidence="2" id="KW-1185">Reference proteome</keyword>
<accession>A0A914YNC1</accession>
<feature type="region of interest" description="Disordered" evidence="1">
    <location>
        <begin position="107"/>
        <end position="166"/>
    </location>
</feature>
<sequence>MSGDGRSRKRNLLAGGPKSGPIRSKAPPASKVIDSSVLSAPTPAVVPDSLLPSASAAATQGRRTPEDDDDDIQILEEPKPKRRNRKKSEEEDIKESFVIPETLVIPPVNQTSKRQGTPFTAIQSRKDKKSLPLEVIPDSLAEMDEPVENPTKVLTNKRNPKQAGLDEGIGEALKAVKKIKLSTPTPSTADLKNVLLQSTIRSSPPGKIFQKARQGSFYVARPIQRIAVSEMSVWNGDK</sequence>
<name>A0A914YNC1_9BILA</name>
<organism evidence="2 3">
    <name type="scientific">Panagrolaimus superbus</name>
    <dbReference type="NCBI Taxonomy" id="310955"/>
    <lineage>
        <taxon>Eukaryota</taxon>
        <taxon>Metazoa</taxon>
        <taxon>Ecdysozoa</taxon>
        <taxon>Nematoda</taxon>
        <taxon>Chromadorea</taxon>
        <taxon>Rhabditida</taxon>
        <taxon>Tylenchina</taxon>
        <taxon>Panagrolaimomorpha</taxon>
        <taxon>Panagrolaimoidea</taxon>
        <taxon>Panagrolaimidae</taxon>
        <taxon>Panagrolaimus</taxon>
    </lineage>
</organism>
<evidence type="ECO:0000313" key="3">
    <source>
        <dbReference type="WBParaSite" id="PSU_v2.g20461.t1"/>
    </source>
</evidence>
<feature type="region of interest" description="Disordered" evidence="1">
    <location>
        <begin position="1"/>
        <end position="95"/>
    </location>
</feature>
<feature type="compositionally biased region" description="Polar residues" evidence="1">
    <location>
        <begin position="108"/>
        <end position="123"/>
    </location>
</feature>
<protein>
    <submittedName>
        <fullName evidence="3">Uncharacterized protein</fullName>
    </submittedName>
</protein>
<reference evidence="3" key="1">
    <citation type="submission" date="2022-11" db="UniProtKB">
        <authorList>
            <consortium name="WormBaseParasite"/>
        </authorList>
    </citation>
    <scope>IDENTIFICATION</scope>
</reference>
<dbReference type="Proteomes" id="UP000887577">
    <property type="component" value="Unplaced"/>
</dbReference>
<evidence type="ECO:0000256" key="1">
    <source>
        <dbReference type="SAM" id="MobiDB-lite"/>
    </source>
</evidence>
<dbReference type="AlphaFoldDB" id="A0A914YNC1"/>
<evidence type="ECO:0000313" key="2">
    <source>
        <dbReference type="Proteomes" id="UP000887577"/>
    </source>
</evidence>
<dbReference type="WBParaSite" id="PSU_v2.g20461.t1">
    <property type="protein sequence ID" value="PSU_v2.g20461.t1"/>
    <property type="gene ID" value="PSU_v2.g20461"/>
</dbReference>